<comment type="caution">
    <text evidence="2">The sequence shown here is derived from an EMBL/GenBank/DDBJ whole genome shotgun (WGS) entry which is preliminary data.</text>
</comment>
<organism evidence="2 3">
    <name type="scientific">Candidatus Methylobacter titanis</name>
    <dbReference type="NCBI Taxonomy" id="3053457"/>
    <lineage>
        <taxon>Bacteria</taxon>
        <taxon>Pseudomonadati</taxon>
        <taxon>Pseudomonadota</taxon>
        <taxon>Gammaproteobacteria</taxon>
        <taxon>Methylococcales</taxon>
        <taxon>Methylococcaceae</taxon>
        <taxon>Methylobacter</taxon>
    </lineage>
</organism>
<feature type="domain" description="STAS" evidence="1">
    <location>
        <begin position="125"/>
        <end position="212"/>
    </location>
</feature>
<evidence type="ECO:0000259" key="1">
    <source>
        <dbReference type="PROSITE" id="PS50801"/>
    </source>
</evidence>
<reference evidence="2" key="1">
    <citation type="submission" date="2023-01" db="EMBL/GenBank/DDBJ databases">
        <title>Biogeochemical cycle of methane in antarctic sediments.</title>
        <authorList>
            <person name="Roldan D.M."/>
            <person name="Menes R.J."/>
        </authorList>
    </citation>
    <scope>NUCLEOTIDE SEQUENCE [LARGE SCALE GENOMIC DNA]</scope>
    <source>
        <strain evidence="2">K-2018 MAG008</strain>
    </source>
</reference>
<dbReference type="PROSITE" id="PS50801">
    <property type="entry name" value="STAS"/>
    <property type="match status" value="1"/>
</dbReference>
<dbReference type="Gene3D" id="3.30.750.24">
    <property type="entry name" value="STAS domain"/>
    <property type="match status" value="1"/>
</dbReference>
<dbReference type="Proteomes" id="UP001160519">
    <property type="component" value="Unassembled WGS sequence"/>
</dbReference>
<dbReference type="PANTHER" id="PTHR35849:SF2">
    <property type="entry name" value="BLR2341 PROTEIN"/>
    <property type="match status" value="1"/>
</dbReference>
<proteinExistence type="predicted"/>
<sequence length="212" mass="23147">MATTEENDLIGYDPLAWMEASTDKNEEIIANEYCGGDDTSLEEQPFIDNEMSMTDDYSDDLIEDAEEGMALATEQDKVMIDETESASDSAIMAEAVADDCMDAGGRATQGAVAENFSPEEPDSQIDLDATLTIQNVAKLHEQLKNILAVHDEIEINASDVSSIDTATLQLLVSLKKNADKLQKKVTIIYPSPRFVESAQLLGLLDVLDVHDL</sequence>
<dbReference type="AlphaFoldDB" id="A0AA43Q701"/>
<protein>
    <submittedName>
        <fullName evidence="2">STAS domain-containing protein</fullName>
    </submittedName>
</protein>
<dbReference type="Pfam" id="PF13466">
    <property type="entry name" value="STAS_2"/>
    <property type="match status" value="1"/>
</dbReference>
<dbReference type="EMBL" id="JAQSDF010000009">
    <property type="protein sequence ID" value="MDI1230473.1"/>
    <property type="molecule type" value="Genomic_DNA"/>
</dbReference>
<accession>A0AA43Q701</accession>
<dbReference type="InterPro" id="IPR002645">
    <property type="entry name" value="STAS_dom"/>
</dbReference>
<gene>
    <name evidence="2" type="ORF">PSU93_04905</name>
</gene>
<dbReference type="InterPro" id="IPR036513">
    <property type="entry name" value="STAS_dom_sf"/>
</dbReference>
<dbReference type="InterPro" id="IPR058548">
    <property type="entry name" value="MlaB-like_STAS"/>
</dbReference>
<evidence type="ECO:0000313" key="3">
    <source>
        <dbReference type="Proteomes" id="UP001160519"/>
    </source>
</evidence>
<name>A0AA43Q701_9GAMM</name>
<dbReference type="SUPFAM" id="SSF52091">
    <property type="entry name" value="SpoIIaa-like"/>
    <property type="match status" value="1"/>
</dbReference>
<keyword evidence="3" id="KW-1185">Reference proteome</keyword>
<evidence type="ECO:0000313" key="2">
    <source>
        <dbReference type="EMBL" id="MDI1230473.1"/>
    </source>
</evidence>
<dbReference type="PANTHER" id="PTHR35849">
    <property type="entry name" value="BLR2341 PROTEIN"/>
    <property type="match status" value="1"/>
</dbReference>
<dbReference type="InterPro" id="IPR052746">
    <property type="entry name" value="MlaB_ABC_Transporter"/>
</dbReference>